<dbReference type="GO" id="GO:0006633">
    <property type="term" value="P:fatty acid biosynthetic process"/>
    <property type="evidence" value="ECO:0007669"/>
    <property type="project" value="InterPro"/>
</dbReference>
<dbReference type="Pfam" id="PF04336">
    <property type="entry name" value="ACP_PD"/>
    <property type="match status" value="1"/>
</dbReference>
<organism evidence="4 5">
    <name type="scientific">Algoriphagus marincola HL-49</name>
    <dbReference type="NCBI Taxonomy" id="1305737"/>
    <lineage>
        <taxon>Bacteria</taxon>
        <taxon>Pseudomonadati</taxon>
        <taxon>Bacteroidota</taxon>
        <taxon>Cytophagia</taxon>
        <taxon>Cytophagales</taxon>
        <taxon>Cyclobacteriaceae</taxon>
        <taxon>Algoriphagus</taxon>
    </lineage>
</organism>
<accession>A0A0P7XP45</accession>
<proteinExistence type="predicted"/>
<keyword evidence="2" id="KW-0378">Hydrolase</keyword>
<dbReference type="PANTHER" id="PTHR38764">
    <property type="entry name" value="ACYL CARRIER PROTEIN PHOSPHODIESTERASE"/>
    <property type="match status" value="1"/>
</dbReference>
<dbReference type="GO" id="GO:0008770">
    <property type="term" value="F:[acyl-carrier-protein] phosphodiesterase activity"/>
    <property type="evidence" value="ECO:0007669"/>
    <property type="project" value="InterPro"/>
</dbReference>
<dbReference type="eggNOG" id="COG3124">
    <property type="taxonomic scope" value="Bacteria"/>
</dbReference>
<dbReference type="PATRIC" id="fig|1305737.6.peg.1685"/>
<evidence type="ECO:0000256" key="1">
    <source>
        <dbReference type="ARBA" id="ARBA00022516"/>
    </source>
</evidence>
<name>A0A0P7XP45_9BACT</name>
<dbReference type="STRING" id="1305737.GCA_000526355_01899"/>
<dbReference type="PIRSF" id="PIRSF011489">
    <property type="entry name" value="DUF479"/>
    <property type="match status" value="1"/>
</dbReference>
<dbReference type="PANTHER" id="PTHR38764:SF1">
    <property type="entry name" value="ACYL CARRIER PROTEIN PHOSPHODIESTERASE"/>
    <property type="match status" value="1"/>
</dbReference>
<evidence type="ECO:0000313" key="4">
    <source>
        <dbReference type="EMBL" id="KPQ18694.1"/>
    </source>
</evidence>
<dbReference type="Proteomes" id="UP000050421">
    <property type="component" value="Unassembled WGS sequence"/>
</dbReference>
<evidence type="ECO:0000256" key="3">
    <source>
        <dbReference type="ARBA" id="ARBA00023098"/>
    </source>
</evidence>
<dbReference type="InterPro" id="IPR007431">
    <property type="entry name" value="ACP_PD"/>
</dbReference>
<comment type="caution">
    <text evidence="4">The sequence shown here is derived from an EMBL/GenBank/DDBJ whole genome shotgun (WGS) entry which is preliminary data.</text>
</comment>
<evidence type="ECO:0000256" key="2">
    <source>
        <dbReference type="ARBA" id="ARBA00022801"/>
    </source>
</evidence>
<sequence length="201" mass="24026">MNFLAHAFLSFDQEKILVGNFIADFVKGRQIENFEEEIKRGIFLHREIDLFTDSHPLVKAGQSYLRPKFGHYSTVITDVFFDYFLIKNWSEFSASTVEDFIQKTYNTLDGHEDIFPERFANMYFWMKKDNWLLHYGEVEGIRRSLTGMAKRTRFDSKMEEAHLALLEYEPQFQVIFFAFFKDLETFAFAKLQEIKKTHDRH</sequence>
<gene>
    <name evidence="4" type="primary">acpH</name>
    <name evidence="4" type="ORF">HLUCCX10_05145</name>
</gene>
<protein>
    <submittedName>
        <fullName evidence="4">Acyl carrier protein phosphodiesterase AcpH</fullName>
    </submittedName>
</protein>
<evidence type="ECO:0000313" key="5">
    <source>
        <dbReference type="Proteomes" id="UP000050421"/>
    </source>
</evidence>
<keyword evidence="3" id="KW-0443">Lipid metabolism</keyword>
<reference evidence="4 5" key="1">
    <citation type="submission" date="2015-09" db="EMBL/GenBank/DDBJ databases">
        <title>Identification and resolution of microdiversity through metagenomic sequencing of parallel consortia.</title>
        <authorList>
            <person name="Nelson W.C."/>
            <person name="Romine M.F."/>
            <person name="Lindemann S.R."/>
        </authorList>
    </citation>
    <scope>NUCLEOTIDE SEQUENCE [LARGE SCALE GENOMIC DNA]</scope>
    <source>
        <strain evidence="4">HL-49</strain>
    </source>
</reference>
<dbReference type="EMBL" id="LJXT01000022">
    <property type="protein sequence ID" value="KPQ18694.1"/>
    <property type="molecule type" value="Genomic_DNA"/>
</dbReference>
<keyword evidence="1" id="KW-0444">Lipid biosynthesis</keyword>
<dbReference type="OrthoDB" id="8442777at2"/>
<dbReference type="AlphaFoldDB" id="A0A0P7XP45"/>